<dbReference type="InterPro" id="IPR009045">
    <property type="entry name" value="Zn_M74/Hedgehog-like"/>
</dbReference>
<evidence type="ECO:0000313" key="10">
    <source>
        <dbReference type="EMBL" id="ADJ22244.1"/>
    </source>
</evidence>
<keyword evidence="7" id="KW-0482">Metalloprotease</keyword>
<feature type="region of interest" description="Disordered" evidence="8">
    <location>
        <begin position="33"/>
        <end position="119"/>
    </location>
</feature>
<evidence type="ECO:0000256" key="9">
    <source>
        <dbReference type="SAM" id="SignalP"/>
    </source>
</evidence>
<dbReference type="STRING" id="582899.Hden_0422"/>
<evidence type="ECO:0000256" key="5">
    <source>
        <dbReference type="ARBA" id="ARBA00022801"/>
    </source>
</evidence>
<feature type="signal peptide" evidence="9">
    <location>
        <begin position="1"/>
        <end position="23"/>
    </location>
</feature>
<protein>
    <submittedName>
        <fullName evidence="10">Peptidase U6 penicillin-insensitive murein endopeptidase</fullName>
    </submittedName>
</protein>
<dbReference type="EMBL" id="CP002083">
    <property type="protein sequence ID" value="ADJ22244.1"/>
    <property type="molecule type" value="Genomic_DNA"/>
</dbReference>
<sequence precursor="true">MRAVRLFALFFALSLAGLFLAGAARLSPVAPAYAEPTQPDPQSNAKDGQPALAKPSPDPKAAPASGEHKLPAFAPGNGFLTQAADGSSDAEGGGATEPDSDAAAKDVTTGSPPPESSTARTITLTTEPIAGTSTSITASLKAGGAAPKWPEFVGAKKLFGVVKKPAPLAARAIGYYSRGCLSGAEALPIDGPAWQEMRLSRNRNWGHPQLISLIKTFADDAQKQDGWPGLLVGDIAQPRGGPMITGHASHQVGLDADIWLTPMPKRRLTRKERETLNATSMLDDTGVAVDPKVFTDKQVSLIKRAASYPEVERIFVHPAIKKALCTAAGTDRQWLGKVRPFYGHYYHFHMRIKCPADFAGCKPQPPPTGDDGCGKEVDQWLSKVIPAKPSMSPPIPKPPQSVSVRPPAPPIMLADLPPECRALLAADPDPVPVPKEALMSRVAVHQVLAKAAAARAAFARSAGLAIVPASAAAAHPALRPHVKKTTTAETK</sequence>
<evidence type="ECO:0000256" key="6">
    <source>
        <dbReference type="ARBA" id="ARBA00022833"/>
    </source>
</evidence>
<dbReference type="NCBIfam" id="NF006947">
    <property type="entry name" value="PRK09429.1"/>
    <property type="match status" value="1"/>
</dbReference>
<keyword evidence="4" id="KW-0574">Periplasm</keyword>
<dbReference type="GO" id="GO:0004252">
    <property type="term" value="F:serine-type endopeptidase activity"/>
    <property type="evidence" value="ECO:0007669"/>
    <property type="project" value="InterPro"/>
</dbReference>
<dbReference type="GO" id="GO:0006508">
    <property type="term" value="P:proteolysis"/>
    <property type="evidence" value="ECO:0007669"/>
    <property type="project" value="UniProtKB-KW"/>
</dbReference>
<gene>
    <name evidence="10" type="ordered locus">Hden_0422</name>
</gene>
<reference evidence="11" key="1">
    <citation type="journal article" date="2011" name="J. Bacteriol.">
        <title>Genome sequences of eight morphologically diverse alphaproteobacteria.</title>
        <authorList>
            <consortium name="US DOE Joint Genome Institute"/>
            <person name="Brown P.J."/>
            <person name="Kysela D.T."/>
            <person name="Buechlein A."/>
            <person name="Hemmerich C."/>
            <person name="Brun Y.V."/>
        </authorList>
    </citation>
    <scope>NUCLEOTIDE SEQUENCE [LARGE SCALE GENOMIC DNA]</scope>
    <source>
        <strain evidence="11">ATCC 51888 / DSM 1869 / NCIB 11706 / TK 0415</strain>
    </source>
</reference>
<dbReference type="Pfam" id="PF03411">
    <property type="entry name" value="Peptidase_M74"/>
    <property type="match status" value="1"/>
</dbReference>
<feature type="chain" id="PRO_5003116168" evidence="9">
    <location>
        <begin position="24"/>
        <end position="491"/>
    </location>
</feature>
<keyword evidence="5" id="KW-0378">Hydrolase</keyword>
<feature type="compositionally biased region" description="Low complexity" evidence="8">
    <location>
        <begin position="50"/>
        <end position="65"/>
    </location>
</feature>
<dbReference type="GO" id="GO:0008237">
    <property type="term" value="F:metallopeptidase activity"/>
    <property type="evidence" value="ECO:0007669"/>
    <property type="project" value="UniProtKB-KW"/>
</dbReference>
<organism evidence="10 11">
    <name type="scientific">Hyphomicrobium denitrificans (strain ATCC 51888 / DSM 1869 / NCIMB 11706 / TK 0415)</name>
    <dbReference type="NCBI Taxonomy" id="582899"/>
    <lineage>
        <taxon>Bacteria</taxon>
        <taxon>Pseudomonadati</taxon>
        <taxon>Pseudomonadota</taxon>
        <taxon>Alphaproteobacteria</taxon>
        <taxon>Hyphomicrobiales</taxon>
        <taxon>Hyphomicrobiaceae</taxon>
        <taxon>Hyphomicrobium</taxon>
    </lineage>
</organism>
<keyword evidence="2" id="KW-0479">Metal-binding</keyword>
<keyword evidence="6" id="KW-0862">Zinc</keyword>
<dbReference type="RefSeq" id="WP_013214463.1">
    <property type="nucleotide sequence ID" value="NC_014313.1"/>
</dbReference>
<dbReference type="SUPFAM" id="SSF55166">
    <property type="entry name" value="Hedgehog/DD-peptidase"/>
    <property type="match status" value="1"/>
</dbReference>
<keyword evidence="3 9" id="KW-0732">Signal</keyword>
<accession>D8JRL5</accession>
<name>D8JRL5_HYPDA</name>
<dbReference type="KEGG" id="hdn:Hden_0422"/>
<evidence type="ECO:0000256" key="8">
    <source>
        <dbReference type="SAM" id="MobiDB-lite"/>
    </source>
</evidence>
<dbReference type="eggNOG" id="COG3770">
    <property type="taxonomic scope" value="Bacteria"/>
</dbReference>
<dbReference type="AlphaFoldDB" id="D8JRL5"/>
<dbReference type="GO" id="GO:0030288">
    <property type="term" value="C:outer membrane-bounded periplasmic space"/>
    <property type="evidence" value="ECO:0007669"/>
    <property type="project" value="InterPro"/>
</dbReference>
<proteinExistence type="predicted"/>
<evidence type="ECO:0000256" key="3">
    <source>
        <dbReference type="ARBA" id="ARBA00022729"/>
    </source>
</evidence>
<evidence type="ECO:0000256" key="2">
    <source>
        <dbReference type="ARBA" id="ARBA00022723"/>
    </source>
</evidence>
<evidence type="ECO:0000256" key="7">
    <source>
        <dbReference type="ARBA" id="ARBA00023049"/>
    </source>
</evidence>
<evidence type="ECO:0000256" key="4">
    <source>
        <dbReference type="ARBA" id="ARBA00022764"/>
    </source>
</evidence>
<keyword evidence="11" id="KW-1185">Reference proteome</keyword>
<dbReference type="HOGENOM" id="CLU_043784_0_0_5"/>
<keyword evidence="1" id="KW-0645">Protease</keyword>
<dbReference type="OrthoDB" id="1467367at2"/>
<dbReference type="InterPro" id="IPR005073">
    <property type="entry name" value="Peptidase_M74"/>
</dbReference>
<dbReference type="Gene3D" id="3.30.1380.10">
    <property type="match status" value="1"/>
</dbReference>
<evidence type="ECO:0000313" key="11">
    <source>
        <dbReference type="Proteomes" id="UP000002033"/>
    </source>
</evidence>
<dbReference type="GO" id="GO:0046872">
    <property type="term" value="F:metal ion binding"/>
    <property type="evidence" value="ECO:0007669"/>
    <property type="project" value="UniProtKB-KW"/>
</dbReference>
<dbReference type="Proteomes" id="UP000002033">
    <property type="component" value="Chromosome"/>
</dbReference>
<evidence type="ECO:0000256" key="1">
    <source>
        <dbReference type="ARBA" id="ARBA00022670"/>
    </source>
</evidence>